<organism evidence="1 2">
    <name type="scientific">Mycoplasmopsis edwardii</name>
    <dbReference type="NCBI Taxonomy" id="53558"/>
    <lineage>
        <taxon>Bacteria</taxon>
        <taxon>Bacillati</taxon>
        <taxon>Mycoplasmatota</taxon>
        <taxon>Mycoplasmoidales</taxon>
        <taxon>Metamycoplasmataceae</taxon>
        <taxon>Mycoplasmopsis</taxon>
    </lineage>
</organism>
<accession>A0A3B0PVA7</accession>
<name>A0A3B0PVA7_9BACT</name>
<dbReference type="OrthoDB" id="398176at2"/>
<sequence length="85" mass="9939">MQSLPFYLDCGHIIRKSEGKYIRKTTKKTKLVTSNNATEISKRPNYINDRSEMDNYELDTVMGKIDDKKCLVTLLEIQTKNHMIQ</sequence>
<dbReference type="EMBL" id="LS991951">
    <property type="protein sequence ID" value="SYV97264.1"/>
    <property type="molecule type" value="Genomic_DNA"/>
</dbReference>
<gene>
    <name evidence="1" type="ORF">NCTC10132_00623</name>
</gene>
<reference evidence="2" key="1">
    <citation type="submission" date="2018-06" db="EMBL/GenBank/DDBJ databases">
        <authorList>
            <consortium name="Pathogen Informatics"/>
        </authorList>
    </citation>
    <scope>NUCLEOTIDE SEQUENCE [LARGE SCALE GENOMIC DNA]</scope>
    <source>
        <strain evidence="2">NCTC10132</strain>
    </source>
</reference>
<dbReference type="RefSeq" id="WP_117275234.1">
    <property type="nucleotide sequence ID" value="NZ_LS991951.1"/>
</dbReference>
<proteinExistence type="predicted"/>
<keyword evidence="2" id="KW-1185">Reference proteome</keyword>
<dbReference type="AlphaFoldDB" id="A0A3B0PVA7"/>
<evidence type="ECO:0000313" key="1">
    <source>
        <dbReference type="EMBL" id="SYV97264.1"/>
    </source>
</evidence>
<evidence type="ECO:0000313" key="2">
    <source>
        <dbReference type="Proteomes" id="UP000257559"/>
    </source>
</evidence>
<protein>
    <submittedName>
        <fullName evidence="1">Transposase</fullName>
    </submittedName>
</protein>
<dbReference type="KEGG" id="medw:NCTC10132_00623"/>
<dbReference type="Proteomes" id="UP000257559">
    <property type="component" value="Chromosome"/>
</dbReference>